<dbReference type="InterPro" id="IPR005801">
    <property type="entry name" value="ADC_synthase"/>
</dbReference>
<dbReference type="PANTHER" id="PTHR11236:SF48">
    <property type="entry name" value="ISOCHORISMATE SYNTHASE MENF"/>
    <property type="match status" value="1"/>
</dbReference>
<reference evidence="6" key="1">
    <citation type="submission" date="2018-05" db="EMBL/GenBank/DDBJ databases">
        <authorList>
            <person name="Lanie J.A."/>
            <person name="Ng W.-L."/>
            <person name="Kazmierczak K.M."/>
            <person name="Andrzejewski T.M."/>
            <person name="Davidsen T.M."/>
            <person name="Wayne K.J."/>
            <person name="Tettelin H."/>
            <person name="Glass J.I."/>
            <person name="Rusch D."/>
            <person name="Podicherti R."/>
            <person name="Tsui H.-C.T."/>
            <person name="Winkler M.E."/>
        </authorList>
    </citation>
    <scope>NUCLEOTIDE SEQUENCE</scope>
</reference>
<dbReference type="EMBL" id="UINC01004352">
    <property type="protein sequence ID" value="SVA13697.1"/>
    <property type="molecule type" value="Genomic_DNA"/>
</dbReference>
<sequence>MNNKEYLECLFNSNKPLVIYKVKNGFNVYTDLNAKIKLTSKNVKNFFEKTIYSKNTRNNFFDGYVGFLNYELLCQLINVKIPKQQSNGFHQSIFYKPETLIKIRKNIQILSTIKNYKENNKLTPSRKNFFHEKKFKVNLTLAQYTKLFRNFSQKIREGKTYQIKICQKYRNHSNIDAVKFFWKLMKANSSPESFMIRDNNYSIISCSPETLINKKNNIIITKPIAGTMKKNKKTSVGMAKKFFKENEKESKEHNMIVDMERNDLSRICNVGSVRIKKIKYVEEYKDLYHYVTEIAGALKKNTTPFDIIKAMMPGGSVIGCPKISTLNLLNHQETDNRSVYTGSFGYIKSNGDMRFNIMIRSILNCNNICEIAVASGVILGSIPKKEYEENYIKAKSLLDIFKS</sequence>
<dbReference type="InterPro" id="IPR015890">
    <property type="entry name" value="Chorismate_C"/>
</dbReference>
<dbReference type="Gene3D" id="3.60.120.10">
    <property type="entry name" value="Anthranilate synthase"/>
    <property type="match status" value="1"/>
</dbReference>
<keyword evidence="4" id="KW-0456">Lyase</keyword>
<feature type="domain" description="Chorismate-utilising enzyme C-terminal" evidence="5">
    <location>
        <begin position="142"/>
        <end position="393"/>
    </location>
</feature>
<dbReference type="SUPFAM" id="SSF56322">
    <property type="entry name" value="ADC synthase"/>
    <property type="match status" value="1"/>
</dbReference>
<dbReference type="GO" id="GO:0016829">
    <property type="term" value="F:lyase activity"/>
    <property type="evidence" value="ECO:0007669"/>
    <property type="project" value="UniProtKB-KW"/>
</dbReference>
<dbReference type="InterPro" id="IPR019999">
    <property type="entry name" value="Anth_synth_I-like"/>
</dbReference>
<dbReference type="GO" id="GO:0000162">
    <property type="term" value="P:L-tryptophan biosynthetic process"/>
    <property type="evidence" value="ECO:0007669"/>
    <property type="project" value="TreeGrafter"/>
</dbReference>
<comment type="cofactor">
    <cofactor evidence="1">
        <name>Mg(2+)</name>
        <dbReference type="ChEBI" id="CHEBI:18420"/>
    </cofactor>
</comment>
<keyword evidence="2" id="KW-0479">Metal-binding</keyword>
<evidence type="ECO:0000256" key="4">
    <source>
        <dbReference type="ARBA" id="ARBA00023239"/>
    </source>
</evidence>
<dbReference type="GO" id="GO:0046872">
    <property type="term" value="F:metal ion binding"/>
    <property type="evidence" value="ECO:0007669"/>
    <property type="project" value="UniProtKB-KW"/>
</dbReference>
<evidence type="ECO:0000256" key="3">
    <source>
        <dbReference type="ARBA" id="ARBA00022842"/>
    </source>
</evidence>
<evidence type="ECO:0000259" key="5">
    <source>
        <dbReference type="Pfam" id="PF00425"/>
    </source>
</evidence>
<proteinExistence type="predicted"/>
<name>A0A381TG19_9ZZZZ</name>
<evidence type="ECO:0000256" key="2">
    <source>
        <dbReference type="ARBA" id="ARBA00022723"/>
    </source>
</evidence>
<evidence type="ECO:0000313" key="6">
    <source>
        <dbReference type="EMBL" id="SVA13697.1"/>
    </source>
</evidence>
<keyword evidence="3" id="KW-0460">Magnesium</keyword>
<organism evidence="6">
    <name type="scientific">marine metagenome</name>
    <dbReference type="NCBI Taxonomy" id="408172"/>
    <lineage>
        <taxon>unclassified sequences</taxon>
        <taxon>metagenomes</taxon>
        <taxon>ecological metagenomes</taxon>
    </lineage>
</organism>
<dbReference type="PANTHER" id="PTHR11236">
    <property type="entry name" value="AMINOBENZOATE/ANTHRANILATE SYNTHASE"/>
    <property type="match status" value="1"/>
</dbReference>
<dbReference type="AlphaFoldDB" id="A0A381TG19"/>
<gene>
    <name evidence="6" type="ORF">METZ01_LOCUS66551</name>
</gene>
<dbReference type="PRINTS" id="PR00095">
    <property type="entry name" value="ANTSNTHASEI"/>
</dbReference>
<accession>A0A381TG19</accession>
<protein>
    <recommendedName>
        <fullName evidence="5">Chorismate-utilising enzyme C-terminal domain-containing protein</fullName>
    </recommendedName>
</protein>
<dbReference type="Pfam" id="PF00425">
    <property type="entry name" value="Chorismate_bind"/>
    <property type="match status" value="1"/>
</dbReference>
<evidence type="ECO:0000256" key="1">
    <source>
        <dbReference type="ARBA" id="ARBA00001946"/>
    </source>
</evidence>